<name>K1QGF5_MAGGI</name>
<feature type="compositionally biased region" description="Polar residues" evidence="1">
    <location>
        <begin position="39"/>
        <end position="55"/>
    </location>
</feature>
<protein>
    <submittedName>
        <fullName evidence="2">Uncharacterized protein</fullName>
    </submittedName>
</protein>
<sequence>MPGHHNYSEDFKAGMFSTCEESITKNNTDMQSTTVHGQNVDQFSDGLNTPQSAPSEDSIGISHKIFNIKNELEEE</sequence>
<accession>K1QGF5</accession>
<dbReference type="EMBL" id="JH817043">
    <property type="protein sequence ID" value="EKC32978.1"/>
    <property type="molecule type" value="Genomic_DNA"/>
</dbReference>
<dbReference type="InParanoid" id="K1QGF5"/>
<organism evidence="2">
    <name type="scientific">Magallana gigas</name>
    <name type="common">Pacific oyster</name>
    <name type="synonym">Crassostrea gigas</name>
    <dbReference type="NCBI Taxonomy" id="29159"/>
    <lineage>
        <taxon>Eukaryota</taxon>
        <taxon>Metazoa</taxon>
        <taxon>Spiralia</taxon>
        <taxon>Lophotrochozoa</taxon>
        <taxon>Mollusca</taxon>
        <taxon>Bivalvia</taxon>
        <taxon>Autobranchia</taxon>
        <taxon>Pteriomorphia</taxon>
        <taxon>Ostreida</taxon>
        <taxon>Ostreoidea</taxon>
        <taxon>Ostreidae</taxon>
        <taxon>Magallana</taxon>
    </lineage>
</organism>
<reference evidence="2" key="1">
    <citation type="journal article" date="2012" name="Nature">
        <title>The oyster genome reveals stress adaptation and complexity of shell formation.</title>
        <authorList>
            <person name="Zhang G."/>
            <person name="Fang X."/>
            <person name="Guo X."/>
            <person name="Li L."/>
            <person name="Luo R."/>
            <person name="Xu F."/>
            <person name="Yang P."/>
            <person name="Zhang L."/>
            <person name="Wang X."/>
            <person name="Qi H."/>
            <person name="Xiong Z."/>
            <person name="Que H."/>
            <person name="Xie Y."/>
            <person name="Holland P.W."/>
            <person name="Paps J."/>
            <person name="Zhu Y."/>
            <person name="Wu F."/>
            <person name="Chen Y."/>
            <person name="Wang J."/>
            <person name="Peng C."/>
            <person name="Meng J."/>
            <person name="Yang L."/>
            <person name="Liu J."/>
            <person name="Wen B."/>
            <person name="Zhang N."/>
            <person name="Huang Z."/>
            <person name="Zhu Q."/>
            <person name="Feng Y."/>
            <person name="Mount A."/>
            <person name="Hedgecock D."/>
            <person name="Xu Z."/>
            <person name="Liu Y."/>
            <person name="Domazet-Loso T."/>
            <person name="Du Y."/>
            <person name="Sun X."/>
            <person name="Zhang S."/>
            <person name="Liu B."/>
            <person name="Cheng P."/>
            <person name="Jiang X."/>
            <person name="Li J."/>
            <person name="Fan D."/>
            <person name="Wang W."/>
            <person name="Fu W."/>
            <person name="Wang T."/>
            <person name="Wang B."/>
            <person name="Zhang J."/>
            <person name="Peng Z."/>
            <person name="Li Y."/>
            <person name="Li N."/>
            <person name="Wang J."/>
            <person name="Chen M."/>
            <person name="He Y."/>
            <person name="Tan F."/>
            <person name="Song X."/>
            <person name="Zheng Q."/>
            <person name="Huang R."/>
            <person name="Yang H."/>
            <person name="Du X."/>
            <person name="Chen L."/>
            <person name="Yang M."/>
            <person name="Gaffney P.M."/>
            <person name="Wang S."/>
            <person name="Luo L."/>
            <person name="She Z."/>
            <person name="Ming Y."/>
            <person name="Huang W."/>
            <person name="Zhang S."/>
            <person name="Huang B."/>
            <person name="Zhang Y."/>
            <person name="Qu T."/>
            <person name="Ni P."/>
            <person name="Miao G."/>
            <person name="Wang J."/>
            <person name="Wang Q."/>
            <person name="Steinberg C.E."/>
            <person name="Wang H."/>
            <person name="Li N."/>
            <person name="Qian L."/>
            <person name="Zhang G."/>
            <person name="Li Y."/>
            <person name="Yang H."/>
            <person name="Liu X."/>
            <person name="Wang J."/>
            <person name="Yin Y."/>
            <person name="Wang J."/>
        </authorList>
    </citation>
    <scope>NUCLEOTIDE SEQUENCE [LARGE SCALE GENOMIC DNA]</scope>
    <source>
        <strain evidence="2">05x7-T-G4-1.051#20</strain>
    </source>
</reference>
<proteinExistence type="predicted"/>
<evidence type="ECO:0000313" key="2">
    <source>
        <dbReference type="EMBL" id="EKC32978.1"/>
    </source>
</evidence>
<feature type="region of interest" description="Disordered" evidence="1">
    <location>
        <begin position="39"/>
        <end position="60"/>
    </location>
</feature>
<dbReference type="AlphaFoldDB" id="K1QGF5"/>
<gene>
    <name evidence="2" type="ORF">CGI_10016572</name>
</gene>
<dbReference type="HOGENOM" id="CLU_2673532_0_0_1"/>
<evidence type="ECO:0000256" key="1">
    <source>
        <dbReference type="SAM" id="MobiDB-lite"/>
    </source>
</evidence>